<dbReference type="InterPro" id="IPR012341">
    <property type="entry name" value="6hp_glycosidase-like_sf"/>
</dbReference>
<evidence type="ECO:0000259" key="1">
    <source>
        <dbReference type="Pfam" id="PF21152"/>
    </source>
</evidence>
<evidence type="ECO:0000259" key="2">
    <source>
        <dbReference type="Pfam" id="PF22422"/>
    </source>
</evidence>
<dbReference type="Proteomes" id="UP000621898">
    <property type="component" value="Unassembled WGS sequence"/>
</dbReference>
<sequence>MRPSLTFLIIVVTVAALGLDGGAARAESTDHRVDAVASYVDVLDLHGAPKTPTDRSFNIFFDAGSWHGYSLPLANDTATGFSGPFVHSLGDGQWVGARFAQLTLRNAASKQSIALRSVDSHAAPGYLVRRFSGPGLTVSQTLFFADSWHALVRIELTAATSLDVDLSVAGRVMPQQQKGLVKDGDTVTQTFAHSNSKLTTRLQTDGVAADQVTLSGTDYRIGLNQPLHLKPNQAATVWVEQTLVYDVRTEAPPPVDLANAWARNRERWTGYLKSVASSHLSGLPDATAQRVSVKAMLTLLGNWRAARGDLHHDGVIPSYSNPDFNGFWAWDSWKHAAALARFAPALARDQMRAMFDYQGADGMVPDCVYLDKAGNNWRDTKPPLAVWATLEIYRATGDKAFLAEMYDKLVRYHRWWFTARDHDHNGVAEYGSTDGTKVAAKWESGMDNGVRFDAINMLKNGEGAWSMDQESVDLNAYLYKEKLDLAHVAAILGKTQDHVQWLKEAATMKAFIQTRMFDMTRGYFFDTKLGSGDPVRVYGSEGWTALWAGAASPDQAKSVIRIMLDPAKFATVMPFPTLAADDPHFSPIKGYWRGPVWIDQAYFGVEALRCYGYAQQADDMARRLVLNAKGLTQQAPMYENYDPLTGQGYQSPNFSWAAASYLLLLQKQTSE</sequence>
<evidence type="ECO:0000313" key="4">
    <source>
        <dbReference type="Proteomes" id="UP000621898"/>
    </source>
</evidence>
<evidence type="ECO:0000313" key="3">
    <source>
        <dbReference type="EMBL" id="GGY26647.1"/>
    </source>
</evidence>
<dbReference type="Gene3D" id="1.50.10.10">
    <property type="match status" value="1"/>
</dbReference>
<dbReference type="InterPro" id="IPR054491">
    <property type="entry name" value="MGH1-like_GH"/>
</dbReference>
<protein>
    <submittedName>
        <fullName evidence="3">Lipoprotein</fullName>
    </submittedName>
</protein>
<dbReference type="InterPro" id="IPR048450">
    <property type="entry name" value="YgjK_N"/>
</dbReference>
<organism evidence="3 4">
    <name type="scientific">Rhodanobacter panaciterrae</name>
    <dbReference type="NCBI Taxonomy" id="490572"/>
    <lineage>
        <taxon>Bacteria</taxon>
        <taxon>Pseudomonadati</taxon>
        <taxon>Pseudomonadota</taxon>
        <taxon>Gammaproteobacteria</taxon>
        <taxon>Lysobacterales</taxon>
        <taxon>Rhodanobacteraceae</taxon>
        <taxon>Rhodanobacter</taxon>
    </lineage>
</organism>
<dbReference type="Pfam" id="PF22422">
    <property type="entry name" value="MGH1-like_GH"/>
    <property type="match status" value="1"/>
</dbReference>
<accession>A0ABQ2ZVD3</accession>
<keyword evidence="3" id="KW-0449">Lipoprotein</keyword>
<dbReference type="Gene3D" id="2.70.98.50">
    <property type="entry name" value="putative glycoside hydrolase family protein from bacillus halodurans"/>
    <property type="match status" value="1"/>
</dbReference>
<gene>
    <name evidence="3" type="ORF">GCM10008098_19600</name>
</gene>
<name>A0ABQ2ZVD3_9GAMM</name>
<dbReference type="SUPFAM" id="SSF48208">
    <property type="entry name" value="Six-hairpin glycosidases"/>
    <property type="match status" value="1"/>
</dbReference>
<dbReference type="RefSeq" id="WP_189441054.1">
    <property type="nucleotide sequence ID" value="NZ_BMXT01000002.1"/>
</dbReference>
<proteinExistence type="predicted"/>
<dbReference type="PANTHER" id="PTHR23403:SF1">
    <property type="entry name" value="TREHALASE"/>
    <property type="match status" value="1"/>
</dbReference>
<dbReference type="PANTHER" id="PTHR23403">
    <property type="entry name" value="TREHALASE"/>
    <property type="match status" value="1"/>
</dbReference>
<dbReference type="EMBL" id="BMXT01000002">
    <property type="protein sequence ID" value="GGY26647.1"/>
    <property type="molecule type" value="Genomic_DNA"/>
</dbReference>
<dbReference type="Pfam" id="PF21152">
    <property type="entry name" value="YgjK_N"/>
    <property type="match status" value="1"/>
</dbReference>
<comment type="caution">
    <text evidence="3">The sequence shown here is derived from an EMBL/GenBank/DDBJ whole genome shotgun (WGS) entry which is preliminary data.</text>
</comment>
<dbReference type="InterPro" id="IPR001661">
    <property type="entry name" value="Glyco_hydro_37"/>
</dbReference>
<dbReference type="InterPro" id="IPR008928">
    <property type="entry name" value="6-hairpin_glycosidase_sf"/>
</dbReference>
<feature type="domain" description="Mannosylglycerate hydrolase MGH1-like glycoside hydrolase" evidence="2">
    <location>
        <begin position="327"/>
        <end position="656"/>
    </location>
</feature>
<reference evidence="4" key="1">
    <citation type="journal article" date="2019" name="Int. J. Syst. Evol. Microbiol.">
        <title>The Global Catalogue of Microorganisms (GCM) 10K type strain sequencing project: providing services to taxonomists for standard genome sequencing and annotation.</title>
        <authorList>
            <consortium name="The Broad Institute Genomics Platform"/>
            <consortium name="The Broad Institute Genome Sequencing Center for Infectious Disease"/>
            <person name="Wu L."/>
            <person name="Ma J."/>
        </authorList>
    </citation>
    <scope>NUCLEOTIDE SEQUENCE [LARGE SCALE GENOMIC DNA]</scope>
    <source>
        <strain evidence="4">KCTC 22232</strain>
    </source>
</reference>
<keyword evidence="4" id="KW-1185">Reference proteome</keyword>
<feature type="domain" description="Glucosidase YgjK N-terminal" evidence="1">
    <location>
        <begin position="54"/>
        <end position="200"/>
    </location>
</feature>